<keyword evidence="2" id="KW-1133">Transmembrane helix</keyword>
<feature type="compositionally biased region" description="Basic and acidic residues" evidence="1">
    <location>
        <begin position="281"/>
        <end position="300"/>
    </location>
</feature>
<evidence type="ECO:0000256" key="2">
    <source>
        <dbReference type="SAM" id="Phobius"/>
    </source>
</evidence>
<reference evidence="3" key="1">
    <citation type="submission" date="2020-10" db="EMBL/GenBank/DDBJ databases">
        <authorList>
            <person name="Gilroy R."/>
        </authorList>
    </citation>
    <scope>NUCLEOTIDE SEQUENCE</scope>
    <source>
        <strain evidence="3">CHK189-12415</strain>
    </source>
</reference>
<protein>
    <submittedName>
        <fullName evidence="3">5-bromo-4-chloroindolyl phosphate hydrolysis family protein</fullName>
    </submittedName>
</protein>
<evidence type="ECO:0000313" key="4">
    <source>
        <dbReference type="Proteomes" id="UP000824241"/>
    </source>
</evidence>
<reference evidence="3" key="2">
    <citation type="journal article" date="2021" name="PeerJ">
        <title>Extensive microbial diversity within the chicken gut microbiome revealed by metagenomics and culture.</title>
        <authorList>
            <person name="Gilroy R."/>
            <person name="Ravi A."/>
            <person name="Getino M."/>
            <person name="Pursley I."/>
            <person name="Horton D.L."/>
            <person name="Alikhan N.F."/>
            <person name="Baker D."/>
            <person name="Gharbi K."/>
            <person name="Hall N."/>
            <person name="Watson M."/>
            <person name="Adriaenssens E.M."/>
            <person name="Foster-Nyarko E."/>
            <person name="Jarju S."/>
            <person name="Secka A."/>
            <person name="Antonio M."/>
            <person name="Oren A."/>
            <person name="Chaudhuri R.R."/>
            <person name="La Ragione R."/>
            <person name="Hildebrand F."/>
            <person name="Pallen M.J."/>
        </authorList>
    </citation>
    <scope>NUCLEOTIDE SEQUENCE</scope>
    <source>
        <strain evidence="3">CHK189-12415</strain>
    </source>
</reference>
<feature type="region of interest" description="Disordered" evidence="1">
    <location>
        <begin position="439"/>
        <end position="478"/>
    </location>
</feature>
<feature type="region of interest" description="Disordered" evidence="1">
    <location>
        <begin position="281"/>
        <end position="301"/>
    </location>
</feature>
<dbReference type="Pfam" id="PF10112">
    <property type="entry name" value="Halogen_Hydrol"/>
    <property type="match status" value="1"/>
</dbReference>
<feature type="compositionally biased region" description="Polar residues" evidence="1">
    <location>
        <begin position="113"/>
        <end position="125"/>
    </location>
</feature>
<dbReference type="InterPro" id="IPR018770">
    <property type="entry name" value="ChloroindolylP_hydrolase"/>
</dbReference>
<feature type="region of interest" description="Disordered" evidence="1">
    <location>
        <begin position="113"/>
        <end position="132"/>
    </location>
</feature>
<dbReference type="AlphaFoldDB" id="A0A9D1J5A3"/>
<accession>A0A9D1J5A3</accession>
<feature type="transmembrane region" description="Helical" evidence="2">
    <location>
        <begin position="147"/>
        <end position="170"/>
    </location>
</feature>
<dbReference type="Proteomes" id="UP000824241">
    <property type="component" value="Unassembled WGS sequence"/>
</dbReference>
<feature type="transmembrane region" description="Helical" evidence="2">
    <location>
        <begin position="182"/>
        <end position="206"/>
    </location>
</feature>
<gene>
    <name evidence="3" type="ORF">IAB37_08495</name>
</gene>
<name>A0A9D1J5A3_9FIRM</name>
<keyword evidence="2" id="KW-0472">Membrane</keyword>
<evidence type="ECO:0000313" key="3">
    <source>
        <dbReference type="EMBL" id="HIR61596.1"/>
    </source>
</evidence>
<keyword evidence="2" id="KW-0812">Transmembrane</keyword>
<evidence type="ECO:0000256" key="1">
    <source>
        <dbReference type="SAM" id="MobiDB-lite"/>
    </source>
</evidence>
<sequence>MAHKDLNDLLWSVDKTVRDVLDSQELKNLGSEIKDSLSRAGEDIFDSFSGSRPPRNPGQRSGPYSQRRQPPPGGYRQDQAPPPPPPGSARGAWKTPGRPQSYGRVWNWQNGRPQSYSWTPRTGNAQAEGPYRGKVVGREPRWKRGGAMAAAGFGLFGAFCGAVTLLGLGLQMMVGNVYAIDSFIAMLIFFTAFTAVTGAIGIAGVVKLAGKNRMRKVWKYLKGRDFCKLSEIADRLRLEEKKVLRVIEKMLDLQLLPQGHLDDTKTCLMLTDETYARYLESQEEKAEEEKKAREAAEDPQKAALANMVREGSEYIRRIREINNDLPEEEISDKLDSLETVCQQIFAYVADHPDKLPAIRKFISYYLPTTLKLCEAYYKLDRQNTGVESEQKTMQEILSALGNIDLAFHNLLDDLMENEYMDLSADISVLQSMMAQEGLMDDFPGMDDKDPPKTAKTPAPGAETPAKDDDKAYEPELHL</sequence>
<proteinExistence type="predicted"/>
<dbReference type="EMBL" id="DVHA01000276">
    <property type="protein sequence ID" value="HIR61596.1"/>
    <property type="molecule type" value="Genomic_DNA"/>
</dbReference>
<comment type="caution">
    <text evidence="3">The sequence shown here is derived from an EMBL/GenBank/DDBJ whole genome shotgun (WGS) entry which is preliminary data.</text>
</comment>
<organism evidence="3 4">
    <name type="scientific">Candidatus Faecivivens stercoravium</name>
    <dbReference type="NCBI Taxonomy" id="2840803"/>
    <lineage>
        <taxon>Bacteria</taxon>
        <taxon>Bacillati</taxon>
        <taxon>Bacillota</taxon>
        <taxon>Clostridia</taxon>
        <taxon>Eubacteriales</taxon>
        <taxon>Oscillospiraceae</taxon>
        <taxon>Oscillospiraceae incertae sedis</taxon>
        <taxon>Candidatus Faecivivens</taxon>
    </lineage>
</organism>
<feature type="compositionally biased region" description="Basic and acidic residues" evidence="1">
    <location>
        <begin position="464"/>
        <end position="478"/>
    </location>
</feature>
<feature type="compositionally biased region" description="Polar residues" evidence="1">
    <location>
        <begin position="58"/>
        <end position="68"/>
    </location>
</feature>
<feature type="compositionally biased region" description="Low complexity" evidence="1">
    <location>
        <begin position="453"/>
        <end position="463"/>
    </location>
</feature>
<feature type="region of interest" description="Disordered" evidence="1">
    <location>
        <begin position="36"/>
        <end position="96"/>
    </location>
</feature>